<dbReference type="InterPro" id="IPR032675">
    <property type="entry name" value="LRR_dom_sf"/>
</dbReference>
<keyword evidence="7" id="KW-0175">Coiled coil</keyword>
<dbReference type="Proteomes" id="UP000218595">
    <property type="component" value="Chromosome"/>
</dbReference>
<evidence type="ECO:0000256" key="1">
    <source>
        <dbReference type="ARBA" id="ARBA00000900"/>
    </source>
</evidence>
<dbReference type="InterPro" id="IPR001611">
    <property type="entry name" value="Leu-rich_rpt"/>
</dbReference>
<evidence type="ECO:0000256" key="4">
    <source>
        <dbReference type="ARBA" id="ARBA00022737"/>
    </source>
</evidence>
<evidence type="ECO:0000313" key="9">
    <source>
        <dbReference type="EMBL" id="BCX65934.1"/>
    </source>
</evidence>
<comment type="catalytic activity">
    <reaction evidence="1">
        <text>S-ubiquitinyl-[E2 ubiquitin-conjugating enzyme]-L-cysteine + [acceptor protein]-L-lysine = [E2 ubiquitin-conjugating enzyme]-L-cysteine + N(6)-ubiquitinyl-[acceptor protein]-L-lysine.</text>
        <dbReference type="EC" id="2.3.2.27"/>
    </reaction>
</comment>
<dbReference type="InterPro" id="IPR050216">
    <property type="entry name" value="LRR_domain-containing"/>
</dbReference>
<dbReference type="PANTHER" id="PTHR48051">
    <property type="match status" value="1"/>
</dbReference>
<sequence length="1730" mass="194597">MPNSNTSPSLSEGAFNSDLRGVHYDFLKDRIPAWFTAASARRQVEIGSHELQLPAWYRTATPEQKMALADSHTRYRETLNQIDAKLGSIKDIFDFAEQPLKDAIKAQFNLELDVRNLYFARKYGFKGRDDFFGFFVFDHQDSQSLRYEYRGISLLEAALANFEPDEEKPLHCNDCQVITGWGSYDGEIIPTFEAINSQATPIAPHDFAKLCRTLDLGALYQKHIKDIVAPGKTEDRQALERELEEHLRQRLAVSTELAWLQFALKPGGSQVETGISQGVYQMLQKHLRSESSVTLDNRPVTFASLKVFGIELVGPLLIGPNRKDAGRVERLAVYLPNDPQQPLREYASSAEFMADLRTRLHSAAYRRFFSQFVPLRQQGIFFARFNKLYNPSGLDSQVDYPLQPRPGKLPLDETYVDGDLWKQLRLNTIGKLYDDARAVAVPTGDEDRKAREERLASYLDAVNSVFNLAAFVVPGLGPVMLAVGAAQMCDEVFEGMEAYEQGETKEMWAHFSSVALNVAFVGTGAAVLPKIQVSSVADSLKPVTLVNGKQKLWKPDLSPYKASIKLAPEARPDELGLYPHNGQTVLPIEDAVYQVKQGADSNSYRIQHPTRPEAYAPELRHNGEGAWHHELERPQTWKGATLMRRLGPVVDGFSDTELEQIRRVSNVDDDVLRRVHAQGEPVPAILLDTLKKFRAHGDAVKVAEGIGKGSLSSALCSYAASLAVELPGWPPGKAIEAFAGETLSGDSVKYGNPDAKPQDTLKVSRSDLVRGRLPQHVIGFLNEADIKQLQPNYTPRTPEERISALQKQLQEQAVSARGRLTRSLYTEEQSSADTAVAVVQRAFSRLSAAMVKELMADATPAELATLNTDRRIPLRLAEGARRLQQQLRLTQAYEGLHLDALVDKDSEILALNSLKNLPGWVNGIRLEVREGGLEGELRASYGAEDAPERKVLVRVGDGRYEARNDRDEHLHGTDDLFGSIQHALPDRHRLSIGLPEVSQGALLKATVIEHQLPPDQLRPLLKMQPRRQLFFKPPTRLSGERIGYPLSDHPRTSQWEQIAEERVRTLYPAMSSAEVTAFIESMGDRQETILRNREREFKQLNHTLQNWQRAQMDGVSAEERRTEDFARERHARLAIIKALKQAWQRTGELDFDIHGQPLGQFLDLSNVDLEGQLAELPPLTANFDHVTHLDLSGAGIDVEVDGFLRHFRRLRRLNLSNNGLFELPEPVDRMSNLTELDLSDNLIELDLPAVARLRGLTRLQFLGLEGNPLGLSPDVGQMPDLSMLLLGDTGLNAWPEGIFDQPRGRTFVLDLSANRLEQIPQVASGSNEAELVARTIISPEPRYVSEQNLQIIRDYRQSIGLEPDRPYPPRGMLDSIHWKAGLTDEQWLDKQNVWDSLEDESGSEPFFRELRKLAQSADALNPEEAAKAELCHKVWTMIEAAAENSTLRTVLFRMATAPTTCVDAGAQLFNAMGLEVLIYQAYRLYAHDLIETALLELAQGKSRLDELGRIARERIGVLLSEGHEFPQYDEQGMAIPRFDNQGQPVSNIDEVEIHMIYPTRLAQRLDLPWQSREMRFQVPEVTSEMIERAHDRVLQKEQGAQLQQRIIEQPFWVDYLRRSSPELFKALRDKGEIALDLQAAQQAWVDSDSAVHRIHWRSEVVRLAKLLGKPDSEIRPGTVMSDAQYYAEMEAIAGQEQALISRLTTEAMQRARLPRAETPFKVEESPASRP</sequence>
<protein>
    <recommendedName>
        <fullName evidence="2">RING-type E3 ubiquitin transferase</fullName>
        <ecNumber evidence="2">2.3.2.27</ecNumber>
    </recommendedName>
</protein>
<evidence type="ECO:0000256" key="6">
    <source>
        <dbReference type="PROSITE-ProRule" id="PRU01398"/>
    </source>
</evidence>
<dbReference type="PROSITE" id="PS52053">
    <property type="entry name" value="NEL"/>
    <property type="match status" value="1"/>
</dbReference>
<dbReference type="InterPro" id="IPR029487">
    <property type="entry name" value="NEL_dom"/>
</dbReference>
<keyword evidence="5" id="KW-0843">Virulence</keyword>
<dbReference type="Gene3D" id="3.80.10.10">
    <property type="entry name" value="Ribonuclease Inhibitor"/>
    <property type="match status" value="1"/>
</dbReference>
<evidence type="ECO:0000256" key="5">
    <source>
        <dbReference type="ARBA" id="ARBA00023026"/>
    </source>
</evidence>
<keyword evidence="6" id="KW-0964">Secreted</keyword>
<keyword evidence="4" id="KW-0677">Repeat</keyword>
<dbReference type="EMBL" id="AP017423">
    <property type="protein sequence ID" value="BCX65934.1"/>
    <property type="molecule type" value="Genomic_DNA"/>
</dbReference>
<evidence type="ECO:0000256" key="3">
    <source>
        <dbReference type="ARBA" id="ARBA00022614"/>
    </source>
</evidence>
<evidence type="ECO:0000313" key="10">
    <source>
        <dbReference type="Proteomes" id="UP000218595"/>
    </source>
</evidence>
<keyword evidence="6" id="KW-1035">Host cytoplasm</keyword>
<organism evidence="9 10">
    <name type="scientific">Pseudomonas izuensis</name>
    <dbReference type="NCBI Taxonomy" id="2684212"/>
    <lineage>
        <taxon>Bacteria</taxon>
        <taxon>Pseudomonadati</taxon>
        <taxon>Pseudomonadota</taxon>
        <taxon>Gammaproteobacteria</taxon>
        <taxon>Pseudomonadales</taxon>
        <taxon>Pseudomonadaceae</taxon>
        <taxon>Pseudomonas</taxon>
    </lineage>
</organism>
<dbReference type="InterPro" id="IPR046673">
    <property type="entry name" value="ToxA_N"/>
</dbReference>
<dbReference type="SUPFAM" id="SSF52058">
    <property type="entry name" value="L domain-like"/>
    <property type="match status" value="1"/>
</dbReference>
<keyword evidence="6" id="KW-0808">Transferase</keyword>
<feature type="coiled-coil region" evidence="7">
    <location>
        <begin position="229"/>
        <end position="256"/>
    </location>
</feature>
<proteinExistence type="inferred from homology"/>
<feature type="domain" description="NEL" evidence="8">
    <location>
        <begin position="1370"/>
        <end position="1730"/>
    </location>
</feature>
<gene>
    <name evidence="9" type="ORF">LAB08_R05410</name>
</gene>
<dbReference type="Pfam" id="PF20178">
    <property type="entry name" value="ToxA_N"/>
    <property type="match status" value="1"/>
</dbReference>
<dbReference type="RefSeq" id="WP_096513647.1">
    <property type="nucleotide sequence ID" value="NZ_AP017423.2"/>
</dbReference>
<dbReference type="PANTHER" id="PTHR48051:SF1">
    <property type="entry name" value="RAS SUPPRESSOR PROTEIN 1"/>
    <property type="match status" value="1"/>
</dbReference>
<keyword evidence="6" id="KW-0832">Ubl conjugation</keyword>
<dbReference type="Gene3D" id="1.20.58.360">
    <property type="entry name" value="Shigella T3SS effector IpaH defines"/>
    <property type="match status" value="1"/>
</dbReference>
<keyword evidence="3" id="KW-0433">Leucine-rich repeat</keyword>
<dbReference type="EC" id="2.3.2.27" evidence="2"/>
<keyword evidence="6" id="KW-0833">Ubl conjugation pathway</keyword>
<comment type="PTM">
    <text evidence="6">Ubiquitinated in the presence of host E1 ubiquitin-activating enzyme, E2 ubiquitin-conjugating enzyme and ubiquitin.</text>
</comment>
<evidence type="ECO:0000259" key="8">
    <source>
        <dbReference type="PROSITE" id="PS52053"/>
    </source>
</evidence>
<keyword evidence="10" id="KW-1185">Reference proteome</keyword>
<accession>A0ABM7RIF0</accession>
<name>A0ABM7RIF0_9PSED</name>
<reference evidence="9 10" key="1">
    <citation type="submission" date="2016-04" db="EMBL/GenBank/DDBJ databases">
        <title>Complete genome sequence of Pseudomonas sp. LAB-08 isolated from TCE contaminated aquifer soil.</title>
        <authorList>
            <person name="Dohra H."/>
            <person name="Suzuki K."/>
            <person name="Fatma A."/>
            <person name="Inuzuka Y."/>
            <person name="Honjo M."/>
            <person name="Tashiro Y."/>
            <person name="Futamata H."/>
        </authorList>
    </citation>
    <scope>NUCLEOTIDE SEQUENCE [LARGE SCALE GENOMIC DNA]</scope>
    <source>
        <strain evidence="9 10">LAB-08</strain>
    </source>
</reference>
<evidence type="ECO:0000256" key="2">
    <source>
        <dbReference type="ARBA" id="ARBA00012483"/>
    </source>
</evidence>
<evidence type="ECO:0000256" key="7">
    <source>
        <dbReference type="SAM" id="Coils"/>
    </source>
</evidence>
<comment type="similarity">
    <text evidence="6">Belongs to the LRR-containing bacterial E3 ligase family.</text>
</comment>
<dbReference type="PROSITE" id="PS51450">
    <property type="entry name" value="LRR"/>
    <property type="match status" value="2"/>
</dbReference>
<dbReference type="Pfam" id="PF14496">
    <property type="entry name" value="NEL"/>
    <property type="match status" value="1"/>
</dbReference>
<feature type="active site" description="Glycyl thioester intermediate" evidence="6">
    <location>
        <position position="1461"/>
    </location>
</feature>